<keyword evidence="4 6" id="KW-1133">Transmembrane helix</keyword>
<evidence type="ECO:0000256" key="5">
    <source>
        <dbReference type="ARBA" id="ARBA00023136"/>
    </source>
</evidence>
<keyword evidence="3 6" id="KW-0812">Transmembrane</keyword>
<dbReference type="Pfam" id="PF00892">
    <property type="entry name" value="EamA"/>
    <property type="match status" value="2"/>
</dbReference>
<dbReference type="AlphaFoldDB" id="A0A5E7H1I7"/>
<feature type="transmembrane region" description="Helical" evidence="6">
    <location>
        <begin position="283"/>
        <end position="299"/>
    </location>
</feature>
<evidence type="ECO:0000259" key="7">
    <source>
        <dbReference type="Pfam" id="PF00892"/>
    </source>
</evidence>
<reference evidence="8 9" key="1">
    <citation type="submission" date="2019-09" db="EMBL/GenBank/DDBJ databases">
        <authorList>
            <person name="Chandra G."/>
            <person name="Truman W A."/>
        </authorList>
    </citation>
    <scope>NUCLEOTIDE SEQUENCE [LARGE SCALE GENOMIC DNA]</scope>
    <source>
        <strain evidence="8">PS896</strain>
    </source>
</reference>
<feature type="transmembrane region" description="Helical" evidence="6">
    <location>
        <begin position="250"/>
        <end position="271"/>
    </location>
</feature>
<accession>A0A5E7H1I7</accession>
<keyword evidence="5 6" id="KW-0472">Membrane</keyword>
<dbReference type="PANTHER" id="PTHR32322">
    <property type="entry name" value="INNER MEMBRANE TRANSPORTER"/>
    <property type="match status" value="1"/>
</dbReference>
<proteinExistence type="inferred from homology"/>
<dbReference type="PANTHER" id="PTHR32322:SF2">
    <property type="entry name" value="EAMA DOMAIN-CONTAINING PROTEIN"/>
    <property type="match status" value="1"/>
</dbReference>
<feature type="domain" description="EamA" evidence="7">
    <location>
        <begin position="45"/>
        <end position="169"/>
    </location>
</feature>
<evidence type="ECO:0000256" key="1">
    <source>
        <dbReference type="ARBA" id="ARBA00004141"/>
    </source>
</evidence>
<evidence type="ECO:0000256" key="3">
    <source>
        <dbReference type="ARBA" id="ARBA00022692"/>
    </source>
</evidence>
<comment type="similarity">
    <text evidence="2">Belongs to the EamA transporter family.</text>
</comment>
<evidence type="ECO:0000256" key="6">
    <source>
        <dbReference type="SAM" id="Phobius"/>
    </source>
</evidence>
<dbReference type="Proteomes" id="UP000377224">
    <property type="component" value="Unassembled WGS sequence"/>
</dbReference>
<dbReference type="EMBL" id="CABVIN010000001">
    <property type="protein sequence ID" value="VVO57745.1"/>
    <property type="molecule type" value="Genomic_DNA"/>
</dbReference>
<protein>
    <recommendedName>
        <fullName evidence="7">EamA domain-containing protein</fullName>
    </recommendedName>
</protein>
<evidence type="ECO:0000256" key="2">
    <source>
        <dbReference type="ARBA" id="ARBA00007362"/>
    </source>
</evidence>
<dbReference type="SUPFAM" id="SSF103481">
    <property type="entry name" value="Multidrug resistance efflux transporter EmrE"/>
    <property type="match status" value="2"/>
</dbReference>
<feature type="transmembrane region" description="Helical" evidence="6">
    <location>
        <begin position="74"/>
        <end position="95"/>
    </location>
</feature>
<feature type="transmembrane region" description="Helical" evidence="6">
    <location>
        <begin position="48"/>
        <end position="68"/>
    </location>
</feature>
<feature type="transmembrane region" description="Helical" evidence="6">
    <location>
        <begin position="132"/>
        <end position="154"/>
    </location>
</feature>
<dbReference type="InterPro" id="IPR000620">
    <property type="entry name" value="EamA_dom"/>
</dbReference>
<dbReference type="InterPro" id="IPR037185">
    <property type="entry name" value="EmrE-like"/>
</dbReference>
<feature type="transmembrane region" description="Helical" evidence="6">
    <location>
        <begin position="305"/>
        <end position="321"/>
    </location>
</feature>
<feature type="transmembrane region" description="Helical" evidence="6">
    <location>
        <begin position="185"/>
        <end position="204"/>
    </location>
</feature>
<sequence>MTPANCTPKSVPSCNSPNGPVYGFMKVIPCHLQFWSTIMSSRENTGMALGLLGVVIFSLTLPFTRIVVQELHPLLNGLGRALFAAIPAALLLLWRREKWPTWRQVKGLSLVIAGVILGFPVLSAWAMQTLPASHGALVNGLQPLCVALYAAWLSHERPSKAFWACAALGSALVLGYALYTGAGSIQAGDLLMLGAIAVGGLGYAEGGRLAKEMGGWQVICWALVLSTPLLIGPVLYLALQHHGAVSAKTWWAFGYVALFSQFLGFFAWYAGLAMGGISRVSQVQLLQIFFTIAFSALFFGEHVEPITWVFACGVIATVMLGRKTAVRPAQPATA</sequence>
<feature type="transmembrane region" description="Helical" evidence="6">
    <location>
        <begin position="161"/>
        <end position="179"/>
    </location>
</feature>
<comment type="subcellular location">
    <subcellularLocation>
        <location evidence="1">Membrane</location>
        <topology evidence="1">Multi-pass membrane protein</topology>
    </subcellularLocation>
</comment>
<feature type="transmembrane region" description="Helical" evidence="6">
    <location>
        <begin position="107"/>
        <end position="126"/>
    </location>
</feature>
<gene>
    <name evidence="8" type="ORF">PS896_00631</name>
</gene>
<dbReference type="InterPro" id="IPR050638">
    <property type="entry name" value="AA-Vitamin_Transporters"/>
</dbReference>
<evidence type="ECO:0000256" key="4">
    <source>
        <dbReference type="ARBA" id="ARBA00022989"/>
    </source>
</evidence>
<evidence type="ECO:0000313" key="9">
    <source>
        <dbReference type="Proteomes" id="UP000377224"/>
    </source>
</evidence>
<dbReference type="GO" id="GO:0016020">
    <property type="term" value="C:membrane"/>
    <property type="evidence" value="ECO:0007669"/>
    <property type="project" value="UniProtKB-SubCell"/>
</dbReference>
<feature type="domain" description="EamA" evidence="7">
    <location>
        <begin position="187"/>
        <end position="320"/>
    </location>
</feature>
<name>A0A5E7H1I7_PSEFL</name>
<evidence type="ECO:0000313" key="8">
    <source>
        <dbReference type="EMBL" id="VVO57745.1"/>
    </source>
</evidence>
<organism evidence="8 9">
    <name type="scientific">Pseudomonas fluorescens</name>
    <dbReference type="NCBI Taxonomy" id="294"/>
    <lineage>
        <taxon>Bacteria</taxon>
        <taxon>Pseudomonadati</taxon>
        <taxon>Pseudomonadota</taxon>
        <taxon>Gammaproteobacteria</taxon>
        <taxon>Pseudomonadales</taxon>
        <taxon>Pseudomonadaceae</taxon>
        <taxon>Pseudomonas</taxon>
    </lineage>
</organism>
<feature type="transmembrane region" description="Helical" evidence="6">
    <location>
        <begin position="216"/>
        <end position="238"/>
    </location>
</feature>